<accession>D6U5D3</accession>
<sequence>MKMSGVPSVGRLYMTKFSVAFLTCFLSQMANFQGEQFKKYDTEQYQKCDTEFYHVHIYGAKKPVDARAEESRA</sequence>
<gene>
    <name evidence="1" type="ORF">Krac_2453</name>
</gene>
<evidence type="ECO:0000313" key="2">
    <source>
        <dbReference type="Proteomes" id="UP000004508"/>
    </source>
</evidence>
<dbReference type="Proteomes" id="UP000004508">
    <property type="component" value="Unassembled WGS sequence"/>
</dbReference>
<reference evidence="1 2" key="1">
    <citation type="journal article" date="2011" name="Stand. Genomic Sci.">
        <title>Non-contiguous finished genome sequence and contextual data of the filamentous soil bacterium Ktedonobacter racemifer type strain (SOSP1-21).</title>
        <authorList>
            <person name="Chang Y.J."/>
            <person name="Land M."/>
            <person name="Hauser L."/>
            <person name="Chertkov O."/>
            <person name="Del Rio T.G."/>
            <person name="Nolan M."/>
            <person name="Copeland A."/>
            <person name="Tice H."/>
            <person name="Cheng J.F."/>
            <person name="Lucas S."/>
            <person name="Han C."/>
            <person name="Goodwin L."/>
            <person name="Pitluck S."/>
            <person name="Ivanova N."/>
            <person name="Ovchinikova G."/>
            <person name="Pati A."/>
            <person name="Chen A."/>
            <person name="Palaniappan K."/>
            <person name="Mavromatis K."/>
            <person name="Liolios K."/>
            <person name="Brettin T."/>
            <person name="Fiebig A."/>
            <person name="Rohde M."/>
            <person name="Abt B."/>
            <person name="Goker M."/>
            <person name="Detter J.C."/>
            <person name="Woyke T."/>
            <person name="Bristow J."/>
            <person name="Eisen J.A."/>
            <person name="Markowitz V."/>
            <person name="Hugenholtz P."/>
            <person name="Kyrpides N.C."/>
            <person name="Klenk H.P."/>
            <person name="Lapidus A."/>
        </authorList>
    </citation>
    <scope>NUCLEOTIDE SEQUENCE [LARGE SCALE GENOMIC DNA]</scope>
    <source>
        <strain evidence="2">DSM 44963</strain>
    </source>
</reference>
<keyword evidence="2" id="KW-1185">Reference proteome</keyword>
<organism evidence="1 2">
    <name type="scientific">Ktedonobacter racemifer DSM 44963</name>
    <dbReference type="NCBI Taxonomy" id="485913"/>
    <lineage>
        <taxon>Bacteria</taxon>
        <taxon>Bacillati</taxon>
        <taxon>Chloroflexota</taxon>
        <taxon>Ktedonobacteria</taxon>
        <taxon>Ktedonobacterales</taxon>
        <taxon>Ktedonobacteraceae</taxon>
        <taxon>Ktedonobacter</taxon>
    </lineage>
</organism>
<dbReference type="InParanoid" id="D6U5D3"/>
<comment type="caution">
    <text evidence="1">The sequence shown here is derived from an EMBL/GenBank/DDBJ whole genome shotgun (WGS) entry which is preliminary data.</text>
</comment>
<proteinExistence type="predicted"/>
<name>D6U5D3_KTERA</name>
<dbReference type="STRING" id="485913.Krac_2453"/>
<dbReference type="AlphaFoldDB" id="D6U5D3"/>
<protein>
    <submittedName>
        <fullName evidence="1">Uncharacterized protein</fullName>
    </submittedName>
</protein>
<dbReference type="EMBL" id="ADVG01000004">
    <property type="protein sequence ID" value="EFH81713.1"/>
    <property type="molecule type" value="Genomic_DNA"/>
</dbReference>
<evidence type="ECO:0000313" key="1">
    <source>
        <dbReference type="EMBL" id="EFH81713.1"/>
    </source>
</evidence>